<dbReference type="Proteomes" id="UP000824211">
    <property type="component" value="Unassembled WGS sequence"/>
</dbReference>
<protein>
    <submittedName>
        <fullName evidence="2">N-acetylmuramoyl-L-alanine amidase</fullName>
    </submittedName>
</protein>
<dbReference type="GO" id="GO:0008745">
    <property type="term" value="F:N-acetylmuramoyl-L-alanine amidase activity"/>
    <property type="evidence" value="ECO:0007669"/>
    <property type="project" value="InterPro"/>
</dbReference>
<comment type="caution">
    <text evidence="2">The sequence shown here is derived from an EMBL/GenBank/DDBJ whole genome shotgun (WGS) entry which is preliminary data.</text>
</comment>
<dbReference type="GO" id="GO:0009253">
    <property type="term" value="P:peptidoglycan catabolic process"/>
    <property type="evidence" value="ECO:0007669"/>
    <property type="project" value="InterPro"/>
</dbReference>
<evidence type="ECO:0000259" key="1">
    <source>
        <dbReference type="SMART" id="SM00644"/>
    </source>
</evidence>
<dbReference type="Gene3D" id="3.40.80.10">
    <property type="entry name" value="Peptidoglycan recognition protein-like"/>
    <property type="match status" value="1"/>
</dbReference>
<dbReference type="SUPFAM" id="SSF55846">
    <property type="entry name" value="N-acetylmuramoyl-L-alanine amidase-like"/>
    <property type="match status" value="1"/>
</dbReference>
<dbReference type="InterPro" id="IPR002502">
    <property type="entry name" value="Amidase_domain"/>
</dbReference>
<reference evidence="2" key="2">
    <citation type="submission" date="2021-04" db="EMBL/GenBank/DDBJ databases">
        <authorList>
            <person name="Gilroy R."/>
        </authorList>
    </citation>
    <scope>NUCLEOTIDE SEQUENCE</scope>
    <source>
        <strain evidence="2">ChiHjej9B8-13557</strain>
    </source>
</reference>
<dbReference type="SMART" id="SM00644">
    <property type="entry name" value="Ami_2"/>
    <property type="match status" value="1"/>
</dbReference>
<evidence type="ECO:0000313" key="2">
    <source>
        <dbReference type="EMBL" id="HJB59797.1"/>
    </source>
</evidence>
<reference evidence="2" key="1">
    <citation type="journal article" date="2021" name="PeerJ">
        <title>Extensive microbial diversity within the chicken gut microbiome revealed by metagenomics and culture.</title>
        <authorList>
            <person name="Gilroy R."/>
            <person name="Ravi A."/>
            <person name="Getino M."/>
            <person name="Pursley I."/>
            <person name="Horton D.L."/>
            <person name="Alikhan N.F."/>
            <person name="Baker D."/>
            <person name="Gharbi K."/>
            <person name="Hall N."/>
            <person name="Watson M."/>
            <person name="Adriaenssens E.M."/>
            <person name="Foster-Nyarko E."/>
            <person name="Jarju S."/>
            <person name="Secka A."/>
            <person name="Antonio M."/>
            <person name="Oren A."/>
            <person name="Chaudhuri R.R."/>
            <person name="La Ragione R."/>
            <person name="Hildebrand F."/>
            <person name="Pallen M.J."/>
        </authorList>
    </citation>
    <scope>NUCLEOTIDE SEQUENCE</scope>
    <source>
        <strain evidence="2">ChiHjej9B8-13557</strain>
    </source>
</reference>
<feature type="domain" description="N-acetylmuramoyl-L-alanine amidase" evidence="1">
    <location>
        <begin position="34"/>
        <end position="171"/>
    </location>
</feature>
<dbReference type="EMBL" id="DWXX01000172">
    <property type="protein sequence ID" value="HJB59797.1"/>
    <property type="molecule type" value="Genomic_DNA"/>
</dbReference>
<dbReference type="Pfam" id="PF01510">
    <property type="entry name" value="Amidase_2"/>
    <property type="match status" value="1"/>
</dbReference>
<dbReference type="AlphaFoldDB" id="A0A9D2MG29"/>
<name>A0A9D2MG29_9FIRM</name>
<accession>A0A9D2MG29</accession>
<evidence type="ECO:0000313" key="3">
    <source>
        <dbReference type="Proteomes" id="UP000824211"/>
    </source>
</evidence>
<proteinExistence type="predicted"/>
<organism evidence="2 3">
    <name type="scientific">Candidatus Faecalibacterium faecipullorum</name>
    <dbReference type="NCBI Taxonomy" id="2838578"/>
    <lineage>
        <taxon>Bacteria</taxon>
        <taxon>Bacillati</taxon>
        <taxon>Bacillota</taxon>
        <taxon>Clostridia</taxon>
        <taxon>Eubacteriales</taxon>
        <taxon>Oscillospiraceae</taxon>
        <taxon>Faecalibacterium</taxon>
    </lineage>
</organism>
<gene>
    <name evidence="2" type="ORF">H9771_09130</name>
</gene>
<sequence>MSTLPANVGRELTAEEQQAIIADNSPLTQYVRLSPNATFPREGKIEKITIHHMAGNLSLERLGEVFANPGRRASSNYAIDIDGNVALYVEECNRAWTSSSPENDHAAVTIEVANDEIGGNWHVSDESYWALIDLCVDICRRNGIKELTWTGDETGTLTIHKFFKEDTACPGPYLEGGMPYIAEAVNRQLQS</sequence>
<dbReference type="CDD" id="cd06583">
    <property type="entry name" value="PGRP"/>
    <property type="match status" value="1"/>
</dbReference>
<dbReference type="InterPro" id="IPR036505">
    <property type="entry name" value="Amidase/PGRP_sf"/>
</dbReference>